<gene>
    <name evidence="1" type="ORF">TSA1_26550</name>
</gene>
<dbReference type="Pfam" id="PF14367">
    <property type="entry name" value="DUF4411"/>
    <property type="match status" value="1"/>
</dbReference>
<dbReference type="Proteomes" id="UP000228930">
    <property type="component" value="Unassembled WGS sequence"/>
</dbReference>
<reference evidence="1 2" key="1">
    <citation type="submission" date="2015-06" db="EMBL/GenBank/DDBJ databases">
        <title>Comparative genome analysis of nirS-carrying Bradyrhizobium sp. strains.</title>
        <authorList>
            <person name="Ishii S."/>
            <person name="Jang J."/>
            <person name="Nishizawa T."/>
            <person name="Senoo K."/>
        </authorList>
    </citation>
    <scope>NUCLEOTIDE SEQUENCE [LARGE SCALE GENOMIC DNA]</scope>
    <source>
        <strain evidence="1 2">TSA1</strain>
    </source>
</reference>
<sequence length="156" mass="17858">MPKKIYCIDTSALIAAWYERYKPNRFPKLWEQLDQLVTDGRMVSSTLVLRECNKQRSEELHGWLKPRETMFIAPDELVQQQVDHIVNTYTGLISAGKEKFQADPFVIALAKVNNYTVITEETGPGSLAKIPGVCNAMKVDWLNLMQLIDEEDWVLG</sequence>
<evidence type="ECO:0000313" key="2">
    <source>
        <dbReference type="Proteomes" id="UP000228930"/>
    </source>
</evidence>
<accession>A0A2M6UH32</accession>
<evidence type="ECO:0000313" key="1">
    <source>
        <dbReference type="EMBL" id="PIT03934.1"/>
    </source>
</evidence>
<dbReference type="InterPro" id="IPR016541">
    <property type="entry name" value="UCP008505"/>
</dbReference>
<proteinExistence type="predicted"/>
<dbReference type="AlphaFoldDB" id="A0A2M6UH32"/>
<organism evidence="1 2">
    <name type="scientific">Bradyrhizobium nitroreducens</name>
    <dbReference type="NCBI Taxonomy" id="709803"/>
    <lineage>
        <taxon>Bacteria</taxon>
        <taxon>Pseudomonadati</taxon>
        <taxon>Pseudomonadota</taxon>
        <taxon>Alphaproteobacteria</taxon>
        <taxon>Hyphomicrobiales</taxon>
        <taxon>Nitrobacteraceae</taxon>
        <taxon>Bradyrhizobium</taxon>
    </lineage>
</organism>
<dbReference type="SUPFAM" id="SSF88723">
    <property type="entry name" value="PIN domain-like"/>
    <property type="match status" value="1"/>
</dbReference>
<protein>
    <submittedName>
        <fullName evidence="1">Uncharacterized protein</fullName>
    </submittedName>
</protein>
<dbReference type="EMBL" id="LFJC01000003">
    <property type="protein sequence ID" value="PIT03934.1"/>
    <property type="molecule type" value="Genomic_DNA"/>
</dbReference>
<dbReference type="InterPro" id="IPR029060">
    <property type="entry name" value="PIN-like_dom_sf"/>
</dbReference>
<comment type="caution">
    <text evidence="1">The sequence shown here is derived from an EMBL/GenBank/DDBJ whole genome shotgun (WGS) entry which is preliminary data.</text>
</comment>
<dbReference type="PIRSF" id="PIRSF008505">
    <property type="entry name" value="UCP008505"/>
    <property type="match status" value="1"/>
</dbReference>
<name>A0A2M6UH32_9BRAD</name>
<keyword evidence="2" id="KW-1185">Reference proteome</keyword>
<dbReference type="RefSeq" id="WP_100179065.1">
    <property type="nucleotide sequence ID" value="NZ_LFJC01000003.1"/>
</dbReference>